<evidence type="ECO:0000256" key="1">
    <source>
        <dbReference type="ARBA" id="ARBA00023015"/>
    </source>
</evidence>
<evidence type="ECO:0000256" key="2">
    <source>
        <dbReference type="ARBA" id="ARBA00023125"/>
    </source>
</evidence>
<dbReference type="SUPFAM" id="SSF47413">
    <property type="entry name" value="lambda repressor-like DNA-binding domains"/>
    <property type="match status" value="1"/>
</dbReference>
<dbReference type="CDD" id="cd01574">
    <property type="entry name" value="PBP1_LacI"/>
    <property type="match status" value="1"/>
</dbReference>
<dbReference type="PANTHER" id="PTHR30146:SF109">
    <property type="entry name" value="HTH-TYPE TRANSCRIPTIONAL REGULATOR GALS"/>
    <property type="match status" value="1"/>
</dbReference>
<comment type="caution">
    <text evidence="6">The sequence shown here is derived from an EMBL/GenBank/DDBJ whole genome shotgun (WGS) entry which is preliminary data.</text>
</comment>
<reference evidence="7" key="1">
    <citation type="journal article" date="2019" name="Int. J. Syst. Evol. Microbiol.">
        <title>The Global Catalogue of Microorganisms (GCM) 10K type strain sequencing project: providing services to taxonomists for standard genome sequencing and annotation.</title>
        <authorList>
            <consortium name="The Broad Institute Genomics Platform"/>
            <consortium name="The Broad Institute Genome Sequencing Center for Infectious Disease"/>
            <person name="Wu L."/>
            <person name="Ma J."/>
        </authorList>
    </citation>
    <scope>NUCLEOTIDE SEQUENCE [LARGE SCALE GENOMIC DNA]</scope>
    <source>
        <strain evidence="7">CECT 7649</strain>
    </source>
</reference>
<sequence length="351" mass="37286">MPARDAPRGRSASIWDVARAAGVSQQTVSRVINGKTRVSEETRAKVQQVIAELGYRPNRLAQALAGGPVRSVTVLTSDTALYGAAATLRGMEEAARTAGFSVGISVLDRDSPQSDIALRLSRPGEPVMVIAFDDAGRRALHALPPDVPVAAAVERRADDDSNNADDIDDAGGPWQVWLDDRAAAAHATRYLLGLGHRCVHYVAIPSSTSPLPQRTRGWQDALRGAGRPLPEPLQGGWTPRSGFLAVRSLLTDRSVTAILCGNDDLALGVMRAAREAGRDIPGDLSVVGFDDSPPSAYLNPSLTTVRLDFEALGRACFALLHHRLAPRTALAVPAWSEPELIVRESSGPAPA</sequence>
<dbReference type="SUPFAM" id="SSF53822">
    <property type="entry name" value="Periplasmic binding protein-like I"/>
    <property type="match status" value="1"/>
</dbReference>
<accession>A0ABW2P3C8</accession>
<gene>
    <name evidence="6" type="ORF">ACFQSB_12420</name>
</gene>
<dbReference type="Gene3D" id="1.10.260.40">
    <property type="entry name" value="lambda repressor-like DNA-binding domains"/>
    <property type="match status" value="1"/>
</dbReference>
<dbReference type="Gene3D" id="3.40.50.2300">
    <property type="match status" value="2"/>
</dbReference>
<feature type="domain" description="HTH cro/C1-type" evidence="5">
    <location>
        <begin position="16"/>
        <end position="42"/>
    </location>
</feature>
<dbReference type="Pfam" id="PF13377">
    <property type="entry name" value="Peripla_BP_3"/>
    <property type="match status" value="1"/>
</dbReference>
<keyword evidence="1" id="KW-0805">Transcription regulation</keyword>
<dbReference type="PROSITE" id="PS50932">
    <property type="entry name" value="HTH_LACI_2"/>
    <property type="match status" value="1"/>
</dbReference>
<feature type="domain" description="HTH lacI-type" evidence="4">
    <location>
        <begin position="12"/>
        <end position="66"/>
    </location>
</feature>
<dbReference type="InterPro" id="IPR010982">
    <property type="entry name" value="Lambda_DNA-bd_dom_sf"/>
</dbReference>
<organism evidence="6 7">
    <name type="scientific">Sphaerisporangium rhizosphaerae</name>
    <dbReference type="NCBI Taxonomy" id="2269375"/>
    <lineage>
        <taxon>Bacteria</taxon>
        <taxon>Bacillati</taxon>
        <taxon>Actinomycetota</taxon>
        <taxon>Actinomycetes</taxon>
        <taxon>Streptosporangiales</taxon>
        <taxon>Streptosporangiaceae</taxon>
        <taxon>Sphaerisporangium</taxon>
    </lineage>
</organism>
<keyword evidence="2 6" id="KW-0238">DNA-binding</keyword>
<name>A0ABW2P3C8_9ACTN</name>
<proteinExistence type="predicted"/>
<dbReference type="InterPro" id="IPR001387">
    <property type="entry name" value="Cro/C1-type_HTH"/>
</dbReference>
<protein>
    <submittedName>
        <fullName evidence="6">LacI family DNA-binding transcriptional regulator</fullName>
    </submittedName>
</protein>
<dbReference type="PANTHER" id="PTHR30146">
    <property type="entry name" value="LACI-RELATED TRANSCRIPTIONAL REPRESSOR"/>
    <property type="match status" value="1"/>
</dbReference>
<dbReference type="SMART" id="SM00354">
    <property type="entry name" value="HTH_LACI"/>
    <property type="match status" value="1"/>
</dbReference>
<dbReference type="GO" id="GO:0003677">
    <property type="term" value="F:DNA binding"/>
    <property type="evidence" value="ECO:0007669"/>
    <property type="project" value="UniProtKB-KW"/>
</dbReference>
<dbReference type="InterPro" id="IPR028082">
    <property type="entry name" value="Peripla_BP_I"/>
</dbReference>
<dbReference type="PROSITE" id="PS00356">
    <property type="entry name" value="HTH_LACI_1"/>
    <property type="match status" value="1"/>
</dbReference>
<evidence type="ECO:0000313" key="7">
    <source>
        <dbReference type="Proteomes" id="UP001596496"/>
    </source>
</evidence>
<dbReference type="RefSeq" id="WP_380826395.1">
    <property type="nucleotide sequence ID" value="NZ_JBHTCG010000007.1"/>
</dbReference>
<dbReference type="InterPro" id="IPR000843">
    <property type="entry name" value="HTH_LacI"/>
</dbReference>
<evidence type="ECO:0000259" key="5">
    <source>
        <dbReference type="PROSITE" id="PS50943"/>
    </source>
</evidence>
<keyword evidence="7" id="KW-1185">Reference proteome</keyword>
<dbReference type="PRINTS" id="PR00036">
    <property type="entry name" value="HTHLACI"/>
</dbReference>
<dbReference type="EMBL" id="JBHTCG010000007">
    <property type="protein sequence ID" value="MFC7383016.1"/>
    <property type="molecule type" value="Genomic_DNA"/>
</dbReference>
<evidence type="ECO:0000256" key="3">
    <source>
        <dbReference type="ARBA" id="ARBA00023163"/>
    </source>
</evidence>
<dbReference type="PROSITE" id="PS50943">
    <property type="entry name" value="HTH_CROC1"/>
    <property type="match status" value="1"/>
</dbReference>
<dbReference type="InterPro" id="IPR046335">
    <property type="entry name" value="LacI/GalR-like_sensor"/>
</dbReference>
<dbReference type="CDD" id="cd01392">
    <property type="entry name" value="HTH_LacI"/>
    <property type="match status" value="1"/>
</dbReference>
<keyword evidence="3" id="KW-0804">Transcription</keyword>
<dbReference type="Proteomes" id="UP001596496">
    <property type="component" value="Unassembled WGS sequence"/>
</dbReference>
<evidence type="ECO:0000313" key="6">
    <source>
        <dbReference type="EMBL" id="MFC7383016.1"/>
    </source>
</evidence>
<evidence type="ECO:0000259" key="4">
    <source>
        <dbReference type="PROSITE" id="PS50932"/>
    </source>
</evidence>
<dbReference type="Pfam" id="PF00356">
    <property type="entry name" value="LacI"/>
    <property type="match status" value="1"/>
</dbReference>